<gene>
    <name evidence="2" type="ORF">FRACYDRAFT_267556</name>
</gene>
<dbReference type="Proteomes" id="UP000095751">
    <property type="component" value="Unassembled WGS sequence"/>
</dbReference>
<protein>
    <submittedName>
        <fullName evidence="2">Uncharacterized protein</fullName>
    </submittedName>
</protein>
<sequence>MDLREASPKALREWDQLLDLLSNELYQWTNETPEIIQEPNNQWGIYGSKNVRMKTTTPPTNNNNNANNGGPQQQGMTKEEMLRRKRRNDKAFHVSTDPSDVNHRML</sequence>
<dbReference type="EMBL" id="KV784353">
    <property type="protein sequence ID" value="OEU23536.1"/>
    <property type="molecule type" value="Genomic_DNA"/>
</dbReference>
<dbReference type="KEGG" id="fcy:FRACYDRAFT_267556"/>
<evidence type="ECO:0000313" key="3">
    <source>
        <dbReference type="Proteomes" id="UP000095751"/>
    </source>
</evidence>
<dbReference type="InParanoid" id="A0A1E7FZF9"/>
<dbReference type="AlphaFoldDB" id="A0A1E7FZF9"/>
<evidence type="ECO:0000313" key="2">
    <source>
        <dbReference type="EMBL" id="OEU23536.1"/>
    </source>
</evidence>
<proteinExistence type="predicted"/>
<accession>A0A1E7FZF9</accession>
<reference evidence="2 3" key="1">
    <citation type="submission" date="2016-09" db="EMBL/GenBank/DDBJ databases">
        <title>Extensive genetic diversity and differential bi-allelic expression allows diatom success in the polar Southern Ocean.</title>
        <authorList>
            <consortium name="DOE Joint Genome Institute"/>
            <person name="Mock T."/>
            <person name="Otillar R.P."/>
            <person name="Strauss J."/>
            <person name="Dupont C."/>
            <person name="Frickenhaus S."/>
            <person name="Maumus F."/>
            <person name="Mcmullan M."/>
            <person name="Sanges R."/>
            <person name="Schmutz J."/>
            <person name="Toseland A."/>
            <person name="Valas R."/>
            <person name="Veluchamy A."/>
            <person name="Ward B.J."/>
            <person name="Allen A."/>
            <person name="Barry K."/>
            <person name="Falciatore A."/>
            <person name="Ferrante M."/>
            <person name="Fortunato A.E."/>
            <person name="Gloeckner G."/>
            <person name="Gruber A."/>
            <person name="Hipkin R."/>
            <person name="Janech M."/>
            <person name="Kroth P."/>
            <person name="Leese F."/>
            <person name="Lindquist E."/>
            <person name="Lyon B.R."/>
            <person name="Martin J."/>
            <person name="Mayer C."/>
            <person name="Parker M."/>
            <person name="Quesneville H."/>
            <person name="Raymond J."/>
            <person name="Uhlig C."/>
            <person name="Valentin K.U."/>
            <person name="Worden A.Z."/>
            <person name="Armbrust E.V."/>
            <person name="Bowler C."/>
            <person name="Green B."/>
            <person name="Moulton V."/>
            <person name="Van Oosterhout C."/>
            <person name="Grigoriev I."/>
        </authorList>
    </citation>
    <scope>NUCLEOTIDE SEQUENCE [LARGE SCALE GENOMIC DNA]</scope>
    <source>
        <strain evidence="2 3">CCMP1102</strain>
    </source>
</reference>
<feature type="region of interest" description="Disordered" evidence="1">
    <location>
        <begin position="51"/>
        <end position="106"/>
    </location>
</feature>
<name>A0A1E7FZF9_9STRA</name>
<dbReference type="OrthoDB" id="10677771at2759"/>
<evidence type="ECO:0000256" key="1">
    <source>
        <dbReference type="SAM" id="MobiDB-lite"/>
    </source>
</evidence>
<keyword evidence="3" id="KW-1185">Reference proteome</keyword>
<feature type="compositionally biased region" description="Low complexity" evidence="1">
    <location>
        <begin position="56"/>
        <end position="75"/>
    </location>
</feature>
<organism evidence="2 3">
    <name type="scientific">Fragilariopsis cylindrus CCMP1102</name>
    <dbReference type="NCBI Taxonomy" id="635003"/>
    <lineage>
        <taxon>Eukaryota</taxon>
        <taxon>Sar</taxon>
        <taxon>Stramenopiles</taxon>
        <taxon>Ochrophyta</taxon>
        <taxon>Bacillariophyta</taxon>
        <taxon>Bacillariophyceae</taxon>
        <taxon>Bacillariophycidae</taxon>
        <taxon>Bacillariales</taxon>
        <taxon>Bacillariaceae</taxon>
        <taxon>Fragilariopsis</taxon>
    </lineage>
</organism>